<dbReference type="EMBL" id="VYSA01000001">
    <property type="protein sequence ID" value="KAA9110232.1"/>
    <property type="molecule type" value="Genomic_DNA"/>
</dbReference>
<dbReference type="SUPFAM" id="SSF53850">
    <property type="entry name" value="Periplasmic binding protein-like II"/>
    <property type="match status" value="1"/>
</dbReference>
<evidence type="ECO:0000259" key="2">
    <source>
        <dbReference type="Pfam" id="PF00496"/>
    </source>
</evidence>
<keyword evidence="4" id="KW-1185">Reference proteome</keyword>
<dbReference type="RefSeq" id="WP_150447036.1">
    <property type="nucleotide sequence ID" value="NZ_VYSA01000001.1"/>
</dbReference>
<feature type="chain" id="PRO_5039399073" evidence="1">
    <location>
        <begin position="20"/>
        <end position="596"/>
    </location>
</feature>
<dbReference type="InterPro" id="IPR039424">
    <property type="entry name" value="SBP_5"/>
</dbReference>
<dbReference type="Gene3D" id="3.40.190.10">
    <property type="entry name" value="Periplasmic binding protein-like II"/>
    <property type="match status" value="1"/>
</dbReference>
<dbReference type="GO" id="GO:1904680">
    <property type="term" value="F:peptide transmembrane transporter activity"/>
    <property type="evidence" value="ECO:0007669"/>
    <property type="project" value="TreeGrafter"/>
</dbReference>
<keyword evidence="1" id="KW-0732">Signal</keyword>
<dbReference type="GO" id="GO:0015833">
    <property type="term" value="P:peptide transport"/>
    <property type="evidence" value="ECO:0007669"/>
    <property type="project" value="TreeGrafter"/>
</dbReference>
<evidence type="ECO:0000313" key="3">
    <source>
        <dbReference type="EMBL" id="KAA9110232.1"/>
    </source>
</evidence>
<dbReference type="GO" id="GO:0043190">
    <property type="term" value="C:ATP-binding cassette (ABC) transporter complex"/>
    <property type="evidence" value="ECO:0007669"/>
    <property type="project" value="InterPro"/>
</dbReference>
<reference evidence="4" key="1">
    <citation type="submission" date="2019-09" db="EMBL/GenBank/DDBJ databases">
        <title>Mumia zhuanghuii sp. nov. isolated from the intestinal contents of plateau pika (Ochotona curzoniae) in the Qinghai-Tibet plateau of China.</title>
        <authorList>
            <person name="Tian Z."/>
        </authorList>
    </citation>
    <scope>NUCLEOTIDE SEQUENCE [LARGE SCALE GENOMIC DNA]</scope>
    <source>
        <strain evidence="4">JCM 30598</strain>
    </source>
</reference>
<proteinExistence type="predicted"/>
<organism evidence="3 4">
    <name type="scientific">Microbacterium rhizomatis</name>
    <dbReference type="NCBI Taxonomy" id="1631477"/>
    <lineage>
        <taxon>Bacteria</taxon>
        <taxon>Bacillati</taxon>
        <taxon>Actinomycetota</taxon>
        <taxon>Actinomycetes</taxon>
        <taxon>Micrococcales</taxon>
        <taxon>Microbacteriaceae</taxon>
        <taxon>Microbacterium</taxon>
    </lineage>
</organism>
<feature type="signal peptide" evidence="1">
    <location>
        <begin position="1"/>
        <end position="19"/>
    </location>
</feature>
<dbReference type="OrthoDB" id="7888869at2"/>
<dbReference type="Proteomes" id="UP000325827">
    <property type="component" value="Unassembled WGS sequence"/>
</dbReference>
<dbReference type="AlphaFoldDB" id="A0A5J5J2V6"/>
<dbReference type="GO" id="GO:0042597">
    <property type="term" value="C:periplasmic space"/>
    <property type="evidence" value="ECO:0007669"/>
    <property type="project" value="UniProtKB-ARBA"/>
</dbReference>
<protein>
    <submittedName>
        <fullName evidence="3">ABC transporter family substrate-binding protein</fullName>
    </submittedName>
</protein>
<gene>
    <name evidence="3" type="ORF">F6B43_00550</name>
</gene>
<accession>A0A5J5J2V6</accession>
<sequence length="596" mass="63347">MRSTADRRRMLAVSGTVLALVISLAGCTGTETRVETPDPGPDPQVVIGAASELTSFNPAAAQQDTDINAQIYYATHETFGYLDDTLQIVQNDGFGTLEKISDDPLTVKYTLNKDLKWSDGQPITADDLLFGWAASSGYFDDATLGSDGQIVSGTRYFTPASTPSGFRDTAVPVVSDDKLTLTLTYDLPTPDWNVNWLVSQPLHVVAQKAGLTAQSLLAAIRTTPKGIPTKPETPDATLLAAADVWNKGFAATSLPSDPALYVSNGPFVVESWVPGTSMTLVANPNYHGSRTPKFSRLIYRFSLGTDELVEGLRDHDLDIISPLATGETRDSLQAIEGAEVLSGGLLAYTHFDVQYAGAYTDPDVREALLKVVPRKDLVDELVHPVDPEGAPLNSLVYPVAQSEQYKSAVSQNGSDAYADVDLAGAKTLLAGRTPTLRILYDTGDPQSAAVFAATRAAATEAGFEVVDVGTTQWRSELGGDGYDAVIAVSASQAVDNGLIPSVFASEGANNDTGVNIPQVNKLSLSLQTMTDPQAVEAASIKVDALLFKNHYGLPLFQHPGIIAHSDRVAGVSFMAGPAGPLWNFWRWSVSAASPAP</sequence>
<comment type="caution">
    <text evidence="3">The sequence shown here is derived from an EMBL/GenBank/DDBJ whole genome shotgun (WGS) entry which is preliminary data.</text>
</comment>
<dbReference type="Pfam" id="PF00496">
    <property type="entry name" value="SBP_bac_5"/>
    <property type="match status" value="1"/>
</dbReference>
<name>A0A5J5J2V6_9MICO</name>
<feature type="domain" description="Solute-binding protein family 5" evidence="2">
    <location>
        <begin position="99"/>
        <end position="466"/>
    </location>
</feature>
<dbReference type="PROSITE" id="PS51257">
    <property type="entry name" value="PROKAR_LIPOPROTEIN"/>
    <property type="match status" value="1"/>
</dbReference>
<dbReference type="PIRSF" id="PIRSF002741">
    <property type="entry name" value="MppA"/>
    <property type="match status" value="1"/>
</dbReference>
<dbReference type="InterPro" id="IPR000914">
    <property type="entry name" value="SBP_5_dom"/>
</dbReference>
<dbReference type="PANTHER" id="PTHR30290">
    <property type="entry name" value="PERIPLASMIC BINDING COMPONENT OF ABC TRANSPORTER"/>
    <property type="match status" value="1"/>
</dbReference>
<evidence type="ECO:0000313" key="4">
    <source>
        <dbReference type="Proteomes" id="UP000325827"/>
    </source>
</evidence>
<dbReference type="InterPro" id="IPR030678">
    <property type="entry name" value="Peptide/Ni-bd"/>
</dbReference>
<evidence type="ECO:0000256" key="1">
    <source>
        <dbReference type="SAM" id="SignalP"/>
    </source>
</evidence>
<dbReference type="Gene3D" id="3.10.105.10">
    <property type="entry name" value="Dipeptide-binding Protein, Domain 3"/>
    <property type="match status" value="1"/>
</dbReference>